<protein>
    <submittedName>
        <fullName evidence="2">Uncharacterized protein</fullName>
    </submittedName>
</protein>
<sequence>MVDSTVIVHTFLWTFMIAAISTDFFNGRFDLCGPYPRRPLQDKNQAYAIGWQLHYNENPEHEFLDIGYNVDVLTALEEGIGVIFEKYTHAFLFLVILHYCQQSKVDGAKFVQSTRAFCTVNGKRYKKLFSLVPLPLIANSKWQTEQPRYFGNVDSRH</sequence>
<feature type="transmembrane region" description="Helical" evidence="1">
    <location>
        <begin position="6"/>
        <end position="25"/>
    </location>
</feature>
<proteinExistence type="predicted"/>
<keyword evidence="1" id="KW-1133">Transmembrane helix</keyword>
<dbReference type="EMBL" id="NNAY01001119">
    <property type="protein sequence ID" value="OXU25076.1"/>
    <property type="molecule type" value="Genomic_DNA"/>
</dbReference>
<keyword evidence="1" id="KW-0472">Membrane</keyword>
<comment type="caution">
    <text evidence="2">The sequence shown here is derived from an EMBL/GenBank/DDBJ whole genome shotgun (WGS) entry which is preliminary data.</text>
</comment>
<name>A0A232F2M3_9HYME</name>
<organism evidence="2 3">
    <name type="scientific">Trichomalopsis sarcophagae</name>
    <dbReference type="NCBI Taxonomy" id="543379"/>
    <lineage>
        <taxon>Eukaryota</taxon>
        <taxon>Metazoa</taxon>
        <taxon>Ecdysozoa</taxon>
        <taxon>Arthropoda</taxon>
        <taxon>Hexapoda</taxon>
        <taxon>Insecta</taxon>
        <taxon>Pterygota</taxon>
        <taxon>Neoptera</taxon>
        <taxon>Endopterygota</taxon>
        <taxon>Hymenoptera</taxon>
        <taxon>Apocrita</taxon>
        <taxon>Proctotrupomorpha</taxon>
        <taxon>Chalcidoidea</taxon>
        <taxon>Pteromalidae</taxon>
        <taxon>Pteromalinae</taxon>
        <taxon>Trichomalopsis</taxon>
    </lineage>
</organism>
<accession>A0A232F2M3</accession>
<evidence type="ECO:0000313" key="3">
    <source>
        <dbReference type="Proteomes" id="UP000215335"/>
    </source>
</evidence>
<dbReference type="Proteomes" id="UP000215335">
    <property type="component" value="Unassembled WGS sequence"/>
</dbReference>
<evidence type="ECO:0000256" key="1">
    <source>
        <dbReference type="SAM" id="Phobius"/>
    </source>
</evidence>
<gene>
    <name evidence="2" type="ORF">TSAR_000047</name>
</gene>
<keyword evidence="3" id="KW-1185">Reference proteome</keyword>
<reference evidence="2 3" key="1">
    <citation type="journal article" date="2017" name="Curr. Biol.">
        <title>The Evolution of Venom by Co-option of Single-Copy Genes.</title>
        <authorList>
            <person name="Martinson E.O."/>
            <person name="Mrinalini"/>
            <person name="Kelkar Y.D."/>
            <person name="Chang C.H."/>
            <person name="Werren J.H."/>
        </authorList>
    </citation>
    <scope>NUCLEOTIDE SEQUENCE [LARGE SCALE GENOMIC DNA]</scope>
    <source>
        <strain evidence="2 3">Alberta</strain>
        <tissue evidence="2">Whole body</tissue>
    </source>
</reference>
<dbReference type="AlphaFoldDB" id="A0A232F2M3"/>
<keyword evidence="1" id="KW-0812">Transmembrane</keyword>
<evidence type="ECO:0000313" key="2">
    <source>
        <dbReference type="EMBL" id="OXU25076.1"/>
    </source>
</evidence>